<dbReference type="EMBL" id="ASDZ01000051">
    <property type="protein sequence ID" value="EOK06273.1"/>
    <property type="molecule type" value="Genomic_DNA"/>
</dbReference>
<name>R3HL90_ENTFL</name>
<sequence>MYVGPLKELNNMKQAGHIKNDISVIYIFVPQGLGGPGPFSELAVNFITQFLSDLLSGVAVDYVNNKIKNTFTKKVNKEMQLIAMYWIKNQGMNSPQQLRTFITEKGNWELKELATNLNISQEFAMELLISLGYELSGDRYIPSYTEEAIQHRKKWEDTETLLRSRIIKK</sequence>
<gene>
    <name evidence="1" type="ORF">WOU_03152</name>
</gene>
<protein>
    <submittedName>
        <fullName evidence="1">Uncharacterized protein</fullName>
    </submittedName>
</protein>
<comment type="caution">
    <text evidence="1">The sequence shown here is derived from an EMBL/GenBank/DDBJ whole genome shotgun (WGS) entry which is preliminary data.</text>
</comment>
<dbReference type="Proteomes" id="UP000013638">
    <property type="component" value="Unassembled WGS sequence"/>
</dbReference>
<evidence type="ECO:0000313" key="1">
    <source>
        <dbReference type="EMBL" id="EOK06273.1"/>
    </source>
</evidence>
<dbReference type="AlphaFoldDB" id="R3HL90"/>
<reference evidence="1 2" key="1">
    <citation type="submission" date="2013-02" db="EMBL/GenBank/DDBJ databases">
        <title>The Genome Sequence of Enterococcus faecalis ATCC_6055.</title>
        <authorList>
            <consortium name="The Broad Institute Genome Sequencing Platform"/>
            <consortium name="The Broad Institute Genome Sequencing Center for Infectious Disease"/>
            <person name="Earl A.M."/>
            <person name="Gilmore M.S."/>
            <person name="Lebreton F."/>
            <person name="Walker B."/>
            <person name="Young S.K."/>
            <person name="Zeng Q."/>
            <person name="Gargeya S."/>
            <person name="Fitzgerald M."/>
            <person name="Haas B."/>
            <person name="Abouelleil A."/>
            <person name="Alvarado L."/>
            <person name="Arachchi H.M."/>
            <person name="Berlin A.M."/>
            <person name="Chapman S.B."/>
            <person name="Dewar J."/>
            <person name="Goldberg J."/>
            <person name="Griggs A."/>
            <person name="Gujja S."/>
            <person name="Hansen M."/>
            <person name="Howarth C."/>
            <person name="Imamovic A."/>
            <person name="Larimer J."/>
            <person name="McCowan C."/>
            <person name="Murphy C."/>
            <person name="Neiman D."/>
            <person name="Pearson M."/>
            <person name="Priest M."/>
            <person name="Roberts A."/>
            <person name="Saif S."/>
            <person name="Shea T."/>
            <person name="Sisk P."/>
            <person name="Sykes S."/>
            <person name="Wortman J."/>
            <person name="Nusbaum C."/>
            <person name="Birren B."/>
        </authorList>
    </citation>
    <scope>NUCLEOTIDE SEQUENCE [LARGE SCALE GENOMIC DNA]</scope>
    <source>
        <strain evidence="1 2">ATCC 6055</strain>
    </source>
</reference>
<organism evidence="1 2">
    <name type="scientific">Enterococcus faecalis ATCC 6055</name>
    <dbReference type="NCBI Taxonomy" id="1169311"/>
    <lineage>
        <taxon>Bacteria</taxon>
        <taxon>Bacillati</taxon>
        <taxon>Bacillota</taxon>
        <taxon>Bacilli</taxon>
        <taxon>Lactobacillales</taxon>
        <taxon>Enterococcaceae</taxon>
        <taxon>Enterococcus</taxon>
    </lineage>
</organism>
<proteinExistence type="predicted"/>
<evidence type="ECO:0000313" key="2">
    <source>
        <dbReference type="Proteomes" id="UP000013638"/>
    </source>
</evidence>
<dbReference type="PATRIC" id="fig|1169311.3.peg.3088"/>
<dbReference type="HOGENOM" id="CLU_1576053_0_0_9"/>
<accession>R3HL90</accession>